<evidence type="ECO:0008006" key="4">
    <source>
        <dbReference type="Google" id="ProtNLM"/>
    </source>
</evidence>
<keyword evidence="3" id="KW-1185">Reference proteome</keyword>
<feature type="chain" id="PRO_5045989837" description="Lipoprotein" evidence="1">
    <location>
        <begin position="23"/>
        <end position="205"/>
    </location>
</feature>
<dbReference type="RefSeq" id="WP_187817424.1">
    <property type="nucleotide sequence ID" value="NZ_JACTVJ010000017.1"/>
</dbReference>
<dbReference type="PROSITE" id="PS51257">
    <property type="entry name" value="PROKAR_LIPOPROTEIN"/>
    <property type="match status" value="1"/>
</dbReference>
<comment type="caution">
    <text evidence="2">The sequence shown here is derived from an EMBL/GenBank/DDBJ whole genome shotgun (WGS) entry which is preliminary data.</text>
</comment>
<reference evidence="2 3" key="1">
    <citation type="submission" date="2020-08" db="EMBL/GenBank/DDBJ databases">
        <title>Genemic of Streptomyces polyaspartic.</title>
        <authorList>
            <person name="Liu W."/>
        </authorList>
    </citation>
    <scope>NUCLEOTIDE SEQUENCE [LARGE SCALE GENOMIC DNA]</scope>
    <source>
        <strain evidence="2 3">TRM66268-LWL</strain>
    </source>
</reference>
<dbReference type="Proteomes" id="UP000642284">
    <property type="component" value="Unassembled WGS sequence"/>
</dbReference>
<evidence type="ECO:0000256" key="1">
    <source>
        <dbReference type="SAM" id="SignalP"/>
    </source>
</evidence>
<organism evidence="2 3">
    <name type="scientific">Streptomyces polyasparticus</name>
    <dbReference type="NCBI Taxonomy" id="2767826"/>
    <lineage>
        <taxon>Bacteria</taxon>
        <taxon>Bacillati</taxon>
        <taxon>Actinomycetota</taxon>
        <taxon>Actinomycetes</taxon>
        <taxon>Kitasatosporales</taxon>
        <taxon>Streptomycetaceae</taxon>
        <taxon>Streptomyces</taxon>
    </lineage>
</organism>
<keyword evidence="1" id="KW-0732">Signal</keyword>
<dbReference type="EMBL" id="JACTVJ010000017">
    <property type="protein sequence ID" value="MBC9716978.1"/>
    <property type="molecule type" value="Genomic_DNA"/>
</dbReference>
<evidence type="ECO:0000313" key="2">
    <source>
        <dbReference type="EMBL" id="MBC9716978.1"/>
    </source>
</evidence>
<gene>
    <name evidence="2" type="ORF">H9Y04_31035</name>
</gene>
<name>A0ABR7SRN6_9ACTN</name>
<sequence>MRRARFARVMCAPVLVGVLALMGCQKSPGASGSLNDTSASKSPSGYGLVFLGVDECASRGRGSTEVPCTSEKAQAQVIARYDGRQSEGPACPAYTDFVLHISESRPAYDEDGDGAVPKGYACMRNLESPHPGDPGGGGGPRTIVGDCVYTAGKGEVRETACDGSGENKPEFKVRSAVQNRDKCPKSTELYVQLGGSKPVGCAVPA</sequence>
<feature type="signal peptide" evidence="1">
    <location>
        <begin position="1"/>
        <end position="22"/>
    </location>
</feature>
<protein>
    <recommendedName>
        <fullName evidence="4">Lipoprotein</fullName>
    </recommendedName>
</protein>
<evidence type="ECO:0000313" key="3">
    <source>
        <dbReference type="Proteomes" id="UP000642284"/>
    </source>
</evidence>
<proteinExistence type="predicted"/>
<accession>A0ABR7SRN6</accession>